<dbReference type="EMBL" id="ML769572">
    <property type="protein sequence ID" value="KAE9393430.1"/>
    <property type="molecule type" value="Genomic_DNA"/>
</dbReference>
<dbReference type="SUPFAM" id="SSF48452">
    <property type="entry name" value="TPR-like"/>
    <property type="match status" value="1"/>
</dbReference>
<organism evidence="3 4">
    <name type="scientific">Gymnopus androsaceus JB14</name>
    <dbReference type="NCBI Taxonomy" id="1447944"/>
    <lineage>
        <taxon>Eukaryota</taxon>
        <taxon>Fungi</taxon>
        <taxon>Dikarya</taxon>
        <taxon>Basidiomycota</taxon>
        <taxon>Agaricomycotina</taxon>
        <taxon>Agaricomycetes</taxon>
        <taxon>Agaricomycetidae</taxon>
        <taxon>Agaricales</taxon>
        <taxon>Marasmiineae</taxon>
        <taxon>Omphalotaceae</taxon>
        <taxon>Gymnopus</taxon>
    </lineage>
</organism>
<dbReference type="Proteomes" id="UP000799118">
    <property type="component" value="Unassembled WGS sequence"/>
</dbReference>
<keyword evidence="4" id="KW-1185">Reference proteome</keyword>
<dbReference type="GO" id="GO:0006620">
    <property type="term" value="P:post-translational protein targeting to endoplasmic reticulum membrane"/>
    <property type="evidence" value="ECO:0007669"/>
    <property type="project" value="TreeGrafter"/>
</dbReference>
<proteinExistence type="predicted"/>
<accession>A0A6A4H6T0</accession>
<dbReference type="GO" id="GO:0016020">
    <property type="term" value="C:membrane"/>
    <property type="evidence" value="ECO:0007669"/>
    <property type="project" value="TreeGrafter"/>
</dbReference>
<reference evidence="3" key="1">
    <citation type="journal article" date="2019" name="Environ. Microbiol.">
        <title>Fungal ecological strategies reflected in gene transcription - a case study of two litter decomposers.</title>
        <authorList>
            <person name="Barbi F."/>
            <person name="Kohler A."/>
            <person name="Barry K."/>
            <person name="Baskaran P."/>
            <person name="Daum C."/>
            <person name="Fauchery L."/>
            <person name="Ihrmark K."/>
            <person name="Kuo A."/>
            <person name="LaButti K."/>
            <person name="Lipzen A."/>
            <person name="Morin E."/>
            <person name="Grigoriev I.V."/>
            <person name="Henrissat B."/>
            <person name="Lindahl B."/>
            <person name="Martin F."/>
        </authorList>
    </citation>
    <scope>NUCLEOTIDE SEQUENCE</scope>
    <source>
        <strain evidence="3">JB14</strain>
    </source>
</reference>
<keyword evidence="1" id="KW-0677">Repeat</keyword>
<evidence type="ECO:0000313" key="3">
    <source>
        <dbReference type="EMBL" id="KAE9393430.1"/>
    </source>
</evidence>
<dbReference type="InterPro" id="IPR011990">
    <property type="entry name" value="TPR-like_helical_dom_sf"/>
</dbReference>
<dbReference type="PANTHER" id="PTHR45831:SF2">
    <property type="entry name" value="LD24721P"/>
    <property type="match status" value="1"/>
</dbReference>
<sequence>MDELECRACMLGKASRYPIAQVRSSPHAENFGDVFHMDVWGPSQVRTVNHCTYTLTLVDKATDWLEEPQMKSEGRVIRTIKMEGNALFAANKYAEGEAKYTEAIEVGGDNAILYANRAACKAQLKRYLASATDAKKATQLEPAYPKAHTQLAQAQMMIVQKTEYDKGLSDATTLVATEIAQGDYTSSAYTIVKTADNFEQGINLLLYEPDTNTVRAYLHLCSGFAYRASYYLGFDLALGRHPRGLLSLSYSRRTLYKKFREYVDGEIQRYNAWSELISVDDIKKEVFHRLQEEGPDAWETLRPGLSVTVRALVMHGFHQEEFFRAGWYQLEYFNRAVEIIKWGREQWKDLPMNIRG</sequence>
<dbReference type="OrthoDB" id="2423701at2759"/>
<gene>
    <name evidence="3" type="ORF">BT96DRAFT_999469</name>
</gene>
<dbReference type="SMART" id="SM00028">
    <property type="entry name" value="TPR"/>
    <property type="match status" value="2"/>
</dbReference>
<dbReference type="InterPro" id="IPR047150">
    <property type="entry name" value="SGT"/>
</dbReference>
<dbReference type="PANTHER" id="PTHR45831">
    <property type="entry name" value="LD24721P"/>
    <property type="match status" value="1"/>
</dbReference>
<evidence type="ECO:0000256" key="1">
    <source>
        <dbReference type="ARBA" id="ARBA00022737"/>
    </source>
</evidence>
<dbReference type="Gene3D" id="1.25.40.10">
    <property type="entry name" value="Tetratricopeptide repeat domain"/>
    <property type="match status" value="1"/>
</dbReference>
<keyword evidence="2" id="KW-0802">TPR repeat</keyword>
<dbReference type="GO" id="GO:0060090">
    <property type="term" value="F:molecular adaptor activity"/>
    <property type="evidence" value="ECO:0007669"/>
    <property type="project" value="TreeGrafter"/>
</dbReference>
<evidence type="ECO:0000256" key="2">
    <source>
        <dbReference type="ARBA" id="ARBA00022803"/>
    </source>
</evidence>
<name>A0A6A4H6T0_9AGAR</name>
<dbReference type="AlphaFoldDB" id="A0A6A4H6T0"/>
<dbReference type="GO" id="GO:0072380">
    <property type="term" value="C:TRC complex"/>
    <property type="evidence" value="ECO:0007669"/>
    <property type="project" value="TreeGrafter"/>
</dbReference>
<dbReference type="InterPro" id="IPR019734">
    <property type="entry name" value="TPR_rpt"/>
</dbReference>
<protein>
    <submittedName>
        <fullName evidence="3">Uncharacterized protein</fullName>
    </submittedName>
</protein>
<evidence type="ECO:0000313" key="4">
    <source>
        <dbReference type="Proteomes" id="UP000799118"/>
    </source>
</evidence>